<dbReference type="EMBL" id="FQUO01000001">
    <property type="protein sequence ID" value="SHE41006.1"/>
    <property type="molecule type" value="Genomic_DNA"/>
</dbReference>
<gene>
    <name evidence="2" type="ORF">SAMN05444008_101359</name>
</gene>
<dbReference type="Proteomes" id="UP000184368">
    <property type="component" value="Unassembled WGS sequence"/>
</dbReference>
<reference evidence="2 3" key="1">
    <citation type="submission" date="2016-11" db="EMBL/GenBank/DDBJ databases">
        <authorList>
            <person name="Jaros S."/>
            <person name="Januszkiewicz K."/>
            <person name="Wedrychowicz H."/>
        </authorList>
    </citation>
    <scope>NUCLEOTIDE SEQUENCE [LARGE SCALE GENOMIC DNA]</scope>
    <source>
        <strain evidence="2 3">DSM 26897</strain>
    </source>
</reference>
<evidence type="ECO:0000313" key="2">
    <source>
        <dbReference type="EMBL" id="SHE41006.1"/>
    </source>
</evidence>
<keyword evidence="3" id="KW-1185">Reference proteome</keyword>
<dbReference type="STRING" id="1302690.BUE76_01365"/>
<dbReference type="SUPFAM" id="SSF55797">
    <property type="entry name" value="PR-1-like"/>
    <property type="match status" value="1"/>
</dbReference>
<dbReference type="InterPro" id="IPR035940">
    <property type="entry name" value="CAP_sf"/>
</dbReference>
<feature type="domain" description="SCP" evidence="1">
    <location>
        <begin position="1"/>
        <end position="94"/>
    </location>
</feature>
<dbReference type="CDD" id="cd05379">
    <property type="entry name" value="CAP_bacterial"/>
    <property type="match status" value="1"/>
</dbReference>
<dbReference type="AlphaFoldDB" id="A0A1M4T940"/>
<dbReference type="PANTHER" id="PTHR31157:SF1">
    <property type="entry name" value="SCP DOMAIN-CONTAINING PROTEIN"/>
    <property type="match status" value="1"/>
</dbReference>
<dbReference type="PANTHER" id="PTHR31157">
    <property type="entry name" value="SCP DOMAIN-CONTAINING PROTEIN"/>
    <property type="match status" value="1"/>
</dbReference>
<sequence>MPALKWNDTLARVAAQKALDMATRNYFAHTNPDGFGMNYFINQAGYKLQPSWIQDKTANYFESCAAGATTGKEAIAMLLVDDGVPSFGHRTHLLGLNDWSRSLVDIGIGYAWAGGASNYISYTCVLIAKH</sequence>
<dbReference type="Pfam" id="PF00188">
    <property type="entry name" value="CAP"/>
    <property type="match status" value="1"/>
</dbReference>
<proteinExistence type="predicted"/>
<evidence type="ECO:0000259" key="1">
    <source>
        <dbReference type="Pfam" id="PF00188"/>
    </source>
</evidence>
<organism evidence="2 3">
    <name type="scientific">Cnuella takakiae</name>
    <dbReference type="NCBI Taxonomy" id="1302690"/>
    <lineage>
        <taxon>Bacteria</taxon>
        <taxon>Pseudomonadati</taxon>
        <taxon>Bacteroidota</taxon>
        <taxon>Chitinophagia</taxon>
        <taxon>Chitinophagales</taxon>
        <taxon>Chitinophagaceae</taxon>
        <taxon>Cnuella</taxon>
    </lineage>
</organism>
<evidence type="ECO:0000313" key="3">
    <source>
        <dbReference type="Proteomes" id="UP000184368"/>
    </source>
</evidence>
<name>A0A1M4T940_9BACT</name>
<protein>
    <submittedName>
        <fullName evidence="2">Cysteine-rich secretory protein family protein</fullName>
    </submittedName>
</protein>
<dbReference type="Gene3D" id="3.40.33.10">
    <property type="entry name" value="CAP"/>
    <property type="match status" value="1"/>
</dbReference>
<dbReference type="InterPro" id="IPR014044">
    <property type="entry name" value="CAP_dom"/>
</dbReference>
<accession>A0A1M4T940</accession>